<dbReference type="InterPro" id="IPR046713">
    <property type="entry name" value="DUF6786"/>
</dbReference>
<name>A0A6C2UFZ0_9BACT</name>
<gene>
    <name evidence="1" type="ORF">SCARR_01146</name>
</gene>
<dbReference type="Pfam" id="PF20583">
    <property type="entry name" value="DUF6786"/>
    <property type="match status" value="1"/>
</dbReference>
<organism evidence="1 2">
    <name type="scientific">Pontiella sulfatireligans</name>
    <dbReference type="NCBI Taxonomy" id="2750658"/>
    <lineage>
        <taxon>Bacteria</taxon>
        <taxon>Pseudomonadati</taxon>
        <taxon>Kiritimatiellota</taxon>
        <taxon>Kiritimatiellia</taxon>
        <taxon>Kiritimatiellales</taxon>
        <taxon>Pontiellaceae</taxon>
        <taxon>Pontiella</taxon>
    </lineage>
</organism>
<keyword evidence="2" id="KW-1185">Reference proteome</keyword>
<dbReference type="AlphaFoldDB" id="A0A6C2UFZ0"/>
<evidence type="ECO:0000313" key="2">
    <source>
        <dbReference type="Proteomes" id="UP000346198"/>
    </source>
</evidence>
<dbReference type="EMBL" id="CAAHFH010000001">
    <property type="protein sequence ID" value="VGO19090.1"/>
    <property type="molecule type" value="Genomic_DNA"/>
</dbReference>
<accession>A0A6C2UFZ0</accession>
<dbReference type="Proteomes" id="UP000346198">
    <property type="component" value="Unassembled WGS sequence"/>
</dbReference>
<sequence length="420" mass="45803">MDYVKPRGAMKTGWTILLGMGLSAWGALGGQDVRTFAQDVKLLAQQTDVIVLGREERQIAVVPQYQGRVMTSTLAGGAGIGFGWINHALVARGIQPESARGGLEQHIHVFGGEERFWIGPEGGQYSVFFSPKTLAYDFESWKTPSLIDTEPFEVSSHSPDSVSFTKKGQLTNKAGFCFELRIERTVSLLNQEMLGKILPVLESKVMQFVAFKTENKLTNIGQAPWVQDTGLPSIWLLGMLKHSPDSVVVIPFQADASGPVVRSDYFGAVDETRLKQVGQTIFFKADGAYRSKIGIPPNRATPIAGSYDATQGVLTLIHYALPENAASQPYVKSQWEDHERPYDGDVINAYNDGAPAPDVAPLGPFYELESSSPALALAPGQSYTHAQTTLHIKASPEVLDTIMRELLGCTLAQAKTVFTK</sequence>
<proteinExistence type="predicted"/>
<dbReference type="RefSeq" id="WP_222846190.1">
    <property type="nucleotide sequence ID" value="NZ_CAAHFH010000001.1"/>
</dbReference>
<evidence type="ECO:0000313" key="1">
    <source>
        <dbReference type="EMBL" id="VGO19090.1"/>
    </source>
</evidence>
<protein>
    <submittedName>
        <fullName evidence="1">Uncharacterized protein</fullName>
    </submittedName>
</protein>
<reference evidence="1 2" key="1">
    <citation type="submission" date="2019-04" db="EMBL/GenBank/DDBJ databases">
        <authorList>
            <person name="Van Vliet M D."/>
        </authorList>
    </citation>
    <scope>NUCLEOTIDE SEQUENCE [LARGE SCALE GENOMIC DNA]</scope>
    <source>
        <strain evidence="1 2">F21</strain>
    </source>
</reference>